<dbReference type="Gene3D" id="1.20.5.340">
    <property type="match status" value="1"/>
</dbReference>
<proteinExistence type="predicted"/>
<dbReference type="EMBL" id="DSEU01000042">
    <property type="protein sequence ID" value="HEM67217.1"/>
    <property type="molecule type" value="Genomic_DNA"/>
</dbReference>
<feature type="transmembrane region" description="Helical" evidence="2">
    <location>
        <begin position="112"/>
        <end position="137"/>
    </location>
</feature>
<sequence length="141" mass="15875">MSLAEKLLEELRSSERVREEFLSFIAEGVARDRRARLVMLQGLLREVATKSDVESAKAELRNEIGGVRAEIDALRSEVREEIRRLDSRIDSLEARIGSLEQRVARLDGSINLFIKLFIAFNLPLLVSVIAALVALLIRAPH</sequence>
<accession>A0A7J2U4G0</accession>
<keyword evidence="2" id="KW-0812">Transmembrane</keyword>
<evidence type="ECO:0000256" key="2">
    <source>
        <dbReference type="SAM" id="Phobius"/>
    </source>
</evidence>
<feature type="coiled-coil region" evidence="1">
    <location>
        <begin position="57"/>
        <end position="109"/>
    </location>
</feature>
<gene>
    <name evidence="3" type="ORF">ENO26_06590</name>
</gene>
<reference evidence="3" key="1">
    <citation type="journal article" date="2020" name="mSystems">
        <title>Genome- and Community-Level Interaction Insights into Carbon Utilization and Element Cycling Functions of Hydrothermarchaeota in Hydrothermal Sediment.</title>
        <authorList>
            <person name="Zhou Z."/>
            <person name="Liu Y."/>
            <person name="Xu W."/>
            <person name="Pan J."/>
            <person name="Luo Z.H."/>
            <person name="Li M."/>
        </authorList>
    </citation>
    <scope>NUCLEOTIDE SEQUENCE [LARGE SCALE GENOMIC DNA]</scope>
    <source>
        <strain evidence="3">SpSt-125</strain>
    </source>
</reference>
<evidence type="ECO:0000313" key="3">
    <source>
        <dbReference type="EMBL" id="HEM67217.1"/>
    </source>
</evidence>
<comment type="caution">
    <text evidence="3">The sequence shown here is derived from an EMBL/GenBank/DDBJ whole genome shotgun (WGS) entry which is preliminary data.</text>
</comment>
<organism evidence="3">
    <name type="scientific">Ignisphaera aggregans</name>
    <dbReference type="NCBI Taxonomy" id="334771"/>
    <lineage>
        <taxon>Archaea</taxon>
        <taxon>Thermoproteota</taxon>
        <taxon>Thermoprotei</taxon>
        <taxon>Desulfurococcales</taxon>
        <taxon>Desulfurococcaceae</taxon>
        <taxon>Ignisphaera</taxon>
    </lineage>
</organism>
<keyword evidence="1" id="KW-0175">Coiled coil</keyword>
<protein>
    <recommendedName>
        <fullName evidence="4">DUF1640 domain-containing protein</fullName>
    </recommendedName>
</protein>
<name>A0A7J2U4G0_9CREN</name>
<dbReference type="AlphaFoldDB" id="A0A7J2U4G0"/>
<evidence type="ECO:0008006" key="4">
    <source>
        <dbReference type="Google" id="ProtNLM"/>
    </source>
</evidence>
<keyword evidence="2" id="KW-1133">Transmembrane helix</keyword>
<keyword evidence="2" id="KW-0472">Membrane</keyword>
<evidence type="ECO:0000256" key="1">
    <source>
        <dbReference type="SAM" id="Coils"/>
    </source>
</evidence>